<evidence type="ECO:0000256" key="1">
    <source>
        <dbReference type="SAM" id="MobiDB-lite"/>
    </source>
</evidence>
<dbReference type="Pfam" id="PF06051">
    <property type="entry name" value="DUF928"/>
    <property type="match status" value="1"/>
</dbReference>
<dbReference type="OrthoDB" id="513783at2"/>
<evidence type="ECO:0008006" key="4">
    <source>
        <dbReference type="Google" id="ProtNLM"/>
    </source>
</evidence>
<name>A0A563VWA5_9CYAN</name>
<dbReference type="EMBL" id="CAACVJ010000297">
    <property type="protein sequence ID" value="VEP15744.1"/>
    <property type="molecule type" value="Genomic_DNA"/>
</dbReference>
<dbReference type="AlphaFoldDB" id="A0A563VWA5"/>
<proteinExistence type="predicted"/>
<gene>
    <name evidence="2" type="ORF">H1P_3660003</name>
</gene>
<dbReference type="InterPro" id="IPR010328">
    <property type="entry name" value="DUF928"/>
</dbReference>
<sequence length="261" mass="29070">MFPKSIYTNQPTNNLGRISVLILLSFLLIPIKISKSLAESENADINTTVLFQPPPEESQPEETEGAASRQNRVCSQDIIAQQQKRSRLNLTAIVPHGNYGLTVVERPTFWVYIPQTSAQQIILTLKEKDSSPHWQQSIPLTTKAGIMGIKLSDNAPSLEIGKEYQWAVILVCGNKPHPNDPVVTAKIKRIDESQIRNGDSQTNSTIGLEQAATYAKQGIWYDTLDILVAEKSSLNNWNNIWVNYLQSGGLNEFVNESIIGK</sequence>
<dbReference type="RefSeq" id="WP_144874539.1">
    <property type="nucleotide sequence ID" value="NZ_LR214102.1"/>
</dbReference>
<keyword evidence="3" id="KW-1185">Reference proteome</keyword>
<organism evidence="2 3">
    <name type="scientific">Hyella patelloides LEGE 07179</name>
    <dbReference type="NCBI Taxonomy" id="945734"/>
    <lineage>
        <taxon>Bacteria</taxon>
        <taxon>Bacillati</taxon>
        <taxon>Cyanobacteriota</taxon>
        <taxon>Cyanophyceae</taxon>
        <taxon>Pleurocapsales</taxon>
        <taxon>Hyellaceae</taxon>
        <taxon>Hyella</taxon>
    </lineage>
</organism>
<reference evidence="2 3" key="1">
    <citation type="submission" date="2019-01" db="EMBL/GenBank/DDBJ databases">
        <authorList>
            <person name="Brito A."/>
        </authorList>
    </citation>
    <scope>NUCLEOTIDE SEQUENCE [LARGE SCALE GENOMIC DNA]</scope>
    <source>
        <strain evidence="2">1</strain>
    </source>
</reference>
<dbReference type="Proteomes" id="UP000320055">
    <property type="component" value="Unassembled WGS sequence"/>
</dbReference>
<evidence type="ECO:0000313" key="3">
    <source>
        <dbReference type="Proteomes" id="UP000320055"/>
    </source>
</evidence>
<feature type="region of interest" description="Disordered" evidence="1">
    <location>
        <begin position="50"/>
        <end position="72"/>
    </location>
</feature>
<protein>
    <recommendedName>
        <fullName evidence="4">DUF928 domain-containing protein</fullName>
    </recommendedName>
</protein>
<evidence type="ECO:0000313" key="2">
    <source>
        <dbReference type="EMBL" id="VEP15744.1"/>
    </source>
</evidence>
<accession>A0A563VWA5</accession>